<proteinExistence type="inferred from homology"/>
<comment type="subunit">
    <text evidence="3">The glycine cleavage system is composed of four proteins: P, T, L and H.</text>
</comment>
<dbReference type="STRING" id="1209989.TepRe1_0346"/>
<comment type="function">
    <text evidence="3">The glycine cleavage system catalyzes the degradation of glycine. The H protein shuttles the methylamine group of glycine from the P protein to the T protein.</text>
</comment>
<dbReference type="Proteomes" id="UP000010802">
    <property type="component" value="Chromosome"/>
</dbReference>
<feature type="domain" description="Lipoyl-binding" evidence="5">
    <location>
        <begin position="23"/>
        <end position="105"/>
    </location>
</feature>
<dbReference type="HOGENOM" id="CLU_097408_2_0_9"/>
<dbReference type="AlphaFoldDB" id="F4LU23"/>
<dbReference type="NCBIfam" id="NF002270">
    <property type="entry name" value="PRK01202.1"/>
    <property type="match status" value="1"/>
</dbReference>
<dbReference type="InterPro" id="IPR011053">
    <property type="entry name" value="Single_hybrid_motif"/>
</dbReference>
<name>F4LU23_TEPAE</name>
<evidence type="ECO:0000256" key="3">
    <source>
        <dbReference type="HAMAP-Rule" id="MF_00272"/>
    </source>
</evidence>
<dbReference type="InterPro" id="IPR033753">
    <property type="entry name" value="GCV_H/Fam206"/>
</dbReference>
<dbReference type="HAMAP" id="MF_00272">
    <property type="entry name" value="GcvH"/>
    <property type="match status" value="1"/>
</dbReference>
<dbReference type="PROSITE" id="PS50968">
    <property type="entry name" value="BIOTINYL_LIPOYL"/>
    <property type="match status" value="1"/>
</dbReference>
<dbReference type="NCBIfam" id="TIGR00527">
    <property type="entry name" value="gcvH"/>
    <property type="match status" value="1"/>
</dbReference>
<dbReference type="InterPro" id="IPR003016">
    <property type="entry name" value="2-oxoA_DH_lipoyl-BS"/>
</dbReference>
<dbReference type="Gene3D" id="2.40.50.100">
    <property type="match status" value="1"/>
</dbReference>
<evidence type="ECO:0000259" key="5">
    <source>
        <dbReference type="PROSITE" id="PS50968"/>
    </source>
</evidence>
<evidence type="ECO:0000256" key="4">
    <source>
        <dbReference type="PIRSR" id="PIRSR617453-50"/>
    </source>
</evidence>
<dbReference type="Pfam" id="PF01597">
    <property type="entry name" value="GCV_H"/>
    <property type="match status" value="1"/>
</dbReference>
<dbReference type="InterPro" id="IPR002930">
    <property type="entry name" value="GCV_H"/>
</dbReference>
<evidence type="ECO:0000256" key="2">
    <source>
        <dbReference type="ARBA" id="ARBA00022823"/>
    </source>
</evidence>
<dbReference type="InterPro" id="IPR000089">
    <property type="entry name" value="Biotin_lipoyl"/>
</dbReference>
<accession>F4LU23</accession>
<protein>
    <recommendedName>
        <fullName evidence="3">Glycine cleavage system H protein</fullName>
    </recommendedName>
</protein>
<dbReference type="PATRIC" id="fig|1209989.3.peg.404"/>
<comment type="cofactor">
    <cofactor evidence="3">
        <name>(R)-lipoate</name>
        <dbReference type="ChEBI" id="CHEBI:83088"/>
    </cofactor>
    <text evidence="3">Binds 1 lipoyl cofactor covalently.</text>
</comment>
<organism evidence="6 7">
    <name type="scientific">Tepidanaerobacter acetatoxydans (strain DSM 21804 / JCM 16047 / Re1)</name>
    <dbReference type="NCBI Taxonomy" id="1209989"/>
    <lineage>
        <taxon>Bacteria</taxon>
        <taxon>Bacillati</taxon>
        <taxon>Bacillota</taxon>
        <taxon>Clostridia</taxon>
        <taxon>Thermosediminibacterales</taxon>
        <taxon>Tepidanaerobacteraceae</taxon>
        <taxon>Tepidanaerobacter</taxon>
    </lineage>
</organism>
<dbReference type="SUPFAM" id="SSF51230">
    <property type="entry name" value="Single hybrid motif"/>
    <property type="match status" value="1"/>
</dbReference>
<keyword evidence="7" id="KW-1185">Reference proteome</keyword>
<reference evidence="7" key="1">
    <citation type="journal article" date="2013" name="Genome Announc.">
        <title>First genome sequence of a syntrophic acetate-oxidizing bacterium, Tepidanaerobacter acetatoxydans strain Re1.</title>
        <authorList>
            <person name="Manzoor S."/>
            <person name="Bongcam-Rudloff E."/>
            <person name="Schnurer A."/>
            <person name="Muller B."/>
        </authorList>
    </citation>
    <scope>NUCLEOTIDE SEQUENCE [LARGE SCALE GENOMIC DNA]</scope>
    <source>
        <strain evidence="7">Re1</strain>
    </source>
</reference>
<dbReference type="KEGG" id="tae:TepiRe1_0384"/>
<dbReference type="InterPro" id="IPR017453">
    <property type="entry name" value="GCV_H_sub"/>
</dbReference>
<dbReference type="PROSITE" id="PS00189">
    <property type="entry name" value="LIPOYL"/>
    <property type="match status" value="1"/>
</dbReference>
<evidence type="ECO:0000256" key="1">
    <source>
        <dbReference type="ARBA" id="ARBA00009249"/>
    </source>
</evidence>
<keyword evidence="2 3" id="KW-0450">Lipoyl</keyword>
<evidence type="ECO:0000313" key="7">
    <source>
        <dbReference type="Proteomes" id="UP000010802"/>
    </source>
</evidence>
<dbReference type="OrthoDB" id="9796712at2"/>
<dbReference type="GO" id="GO:0005960">
    <property type="term" value="C:glycine cleavage complex"/>
    <property type="evidence" value="ECO:0007669"/>
    <property type="project" value="InterPro"/>
</dbReference>
<gene>
    <name evidence="3 6" type="primary">gcvH</name>
    <name evidence="6" type="ordered locus">TEPIRE1_0384</name>
</gene>
<dbReference type="PANTHER" id="PTHR11715">
    <property type="entry name" value="GLYCINE CLEAVAGE SYSTEM H PROTEIN"/>
    <property type="match status" value="1"/>
</dbReference>
<dbReference type="eggNOG" id="COG0509">
    <property type="taxonomic scope" value="Bacteria"/>
</dbReference>
<dbReference type="GO" id="GO:0005829">
    <property type="term" value="C:cytosol"/>
    <property type="evidence" value="ECO:0007669"/>
    <property type="project" value="TreeGrafter"/>
</dbReference>
<dbReference type="GO" id="GO:0019464">
    <property type="term" value="P:glycine decarboxylation via glycine cleavage system"/>
    <property type="evidence" value="ECO:0007669"/>
    <property type="project" value="UniProtKB-UniRule"/>
</dbReference>
<dbReference type="EMBL" id="HF563609">
    <property type="protein sequence ID" value="CCP25064.1"/>
    <property type="molecule type" value="Genomic_DNA"/>
</dbReference>
<dbReference type="PANTHER" id="PTHR11715:SF3">
    <property type="entry name" value="GLYCINE CLEAVAGE SYSTEM H PROTEIN-RELATED"/>
    <property type="match status" value="1"/>
</dbReference>
<comment type="similarity">
    <text evidence="1 3">Belongs to the GcvH family.</text>
</comment>
<dbReference type="CDD" id="cd06848">
    <property type="entry name" value="GCS_H"/>
    <property type="match status" value="1"/>
</dbReference>
<dbReference type="KEGG" id="tep:TepRe1_0346"/>
<dbReference type="RefSeq" id="WP_013777472.1">
    <property type="nucleotide sequence ID" value="NC_015519.1"/>
</dbReference>
<accession>L0RXY1</accession>
<sequence>MSNIPTDLKYTEEHEWIFVEDSLGKIGITDHAQEELGDVVYVELPEVGDKIVKGEPFGSVESVKAASDLFAPVSGTVVEINEALIDRPELVNERPYDDGWMIVVEVEDESELDDLLTPAEYKKLVEGE</sequence>
<dbReference type="GO" id="GO:0009249">
    <property type="term" value="P:protein lipoylation"/>
    <property type="evidence" value="ECO:0007669"/>
    <property type="project" value="TreeGrafter"/>
</dbReference>
<feature type="modified residue" description="N6-lipoyllysine" evidence="3 4">
    <location>
        <position position="64"/>
    </location>
</feature>
<evidence type="ECO:0000313" key="6">
    <source>
        <dbReference type="EMBL" id="CCP25064.1"/>
    </source>
</evidence>